<comment type="catalytic activity">
    <reaction evidence="1 9">
        <text>Transfers a segment of a (1-&gt;4)-alpha-D-glucan chain to a primary hydroxy group in a similar glucan chain.</text>
        <dbReference type="EC" id="2.4.1.18"/>
    </reaction>
</comment>
<dbReference type="InterPro" id="IPR006407">
    <property type="entry name" value="GlgB"/>
</dbReference>
<dbReference type="Gene3D" id="2.60.40.1180">
    <property type="entry name" value="Golgi alpha-mannosidase II"/>
    <property type="match status" value="1"/>
</dbReference>
<evidence type="ECO:0000256" key="8">
    <source>
        <dbReference type="ARBA" id="ARBA00023277"/>
    </source>
</evidence>
<keyword evidence="4 9" id="KW-0321">Glycogen metabolism</keyword>
<comment type="similarity">
    <text evidence="3 9">Belongs to the glycosyl hydrolase 13 family. GlgB subfamily.</text>
</comment>
<dbReference type="SUPFAM" id="SSF51445">
    <property type="entry name" value="(Trans)glycosidases"/>
    <property type="match status" value="1"/>
</dbReference>
<evidence type="ECO:0000256" key="2">
    <source>
        <dbReference type="ARBA" id="ARBA00004964"/>
    </source>
</evidence>
<dbReference type="PANTHER" id="PTHR43651">
    <property type="entry name" value="1,4-ALPHA-GLUCAN-BRANCHING ENZYME"/>
    <property type="match status" value="1"/>
</dbReference>
<keyword evidence="13" id="KW-1185">Reference proteome</keyword>
<dbReference type="NCBIfam" id="TIGR01515">
    <property type="entry name" value="branching_enzym"/>
    <property type="match status" value="1"/>
</dbReference>
<evidence type="ECO:0000313" key="12">
    <source>
        <dbReference type="EMBL" id="OYN90977.1"/>
    </source>
</evidence>
<feature type="compositionally biased region" description="Low complexity" evidence="10">
    <location>
        <begin position="449"/>
        <end position="462"/>
    </location>
</feature>
<comment type="function">
    <text evidence="9">Catalyzes the formation of the alpha-1,6-glucosidic linkages in glycogen by scission of a 1,4-alpha-linked oligosaccharide from growing alpha-1,4-glucan chains and the subsequent attachment of the oligosaccharide to the alpha-1,6 position.</text>
</comment>
<comment type="pathway">
    <text evidence="2 9">Glycan biosynthesis; glycogen biosynthesis.</text>
</comment>
<evidence type="ECO:0000259" key="11">
    <source>
        <dbReference type="SMART" id="SM00642"/>
    </source>
</evidence>
<dbReference type="GO" id="GO:0005978">
    <property type="term" value="P:glycogen biosynthetic process"/>
    <property type="evidence" value="ECO:0007669"/>
    <property type="project" value="UniProtKB-UniRule"/>
</dbReference>
<keyword evidence="5 9" id="KW-0328">Glycosyltransferase</keyword>
<dbReference type="UniPathway" id="UPA00164"/>
<dbReference type="EC" id="2.4.1.18" evidence="9"/>
<dbReference type="FunFam" id="2.60.40.1180:FF:000002">
    <property type="entry name" value="1,4-alpha-glucan branching enzyme GlgB"/>
    <property type="match status" value="1"/>
</dbReference>
<dbReference type="SUPFAM" id="SSF51011">
    <property type="entry name" value="Glycosyl hydrolase domain"/>
    <property type="match status" value="1"/>
</dbReference>
<dbReference type="NCBIfam" id="NF003811">
    <property type="entry name" value="PRK05402.1"/>
    <property type="match status" value="1"/>
</dbReference>
<evidence type="ECO:0000256" key="5">
    <source>
        <dbReference type="ARBA" id="ARBA00022676"/>
    </source>
</evidence>
<dbReference type="PANTHER" id="PTHR43651:SF3">
    <property type="entry name" value="1,4-ALPHA-GLUCAN-BRANCHING ENZYME"/>
    <property type="match status" value="1"/>
</dbReference>
<protein>
    <recommendedName>
        <fullName evidence="9">1,4-alpha-glucan branching enzyme GlgB</fullName>
        <ecNumber evidence="9">2.4.1.18</ecNumber>
    </recommendedName>
    <alternativeName>
        <fullName evidence="9">1,4-alpha-D-glucan:1,4-alpha-D-glucan 6-glucosyl-transferase</fullName>
    </alternativeName>
    <alternativeName>
        <fullName evidence="9">Alpha-(1-&gt;4)-glucan branching enzyme</fullName>
    </alternativeName>
    <alternativeName>
        <fullName evidence="9">Glycogen branching enzyme</fullName>
        <shortName evidence="9">BE</shortName>
    </alternativeName>
</protein>
<dbReference type="HAMAP" id="MF_00685">
    <property type="entry name" value="GlgB"/>
    <property type="match status" value="1"/>
</dbReference>
<dbReference type="Gene3D" id="3.90.1200.10">
    <property type="match status" value="1"/>
</dbReference>
<dbReference type="CDD" id="cd02855">
    <property type="entry name" value="E_set_GBE_prok_N"/>
    <property type="match status" value="1"/>
</dbReference>
<dbReference type="FunFam" id="3.20.20.80:FF:000003">
    <property type="entry name" value="1,4-alpha-glucan branching enzyme GlgB"/>
    <property type="match status" value="1"/>
</dbReference>
<dbReference type="InterPro" id="IPR044143">
    <property type="entry name" value="GlgB_N_E_set_prok"/>
</dbReference>
<name>A0A255EHF4_9ACTN</name>
<organism evidence="12 13">
    <name type="scientific">Parenemella sanctibonifatiensis</name>
    <dbReference type="NCBI Taxonomy" id="2016505"/>
    <lineage>
        <taxon>Bacteria</taxon>
        <taxon>Bacillati</taxon>
        <taxon>Actinomycetota</taxon>
        <taxon>Actinomycetes</taxon>
        <taxon>Propionibacteriales</taxon>
        <taxon>Propionibacteriaceae</taxon>
        <taxon>Parenemella</taxon>
    </lineage>
</organism>
<evidence type="ECO:0000256" key="9">
    <source>
        <dbReference type="HAMAP-Rule" id="MF_00685"/>
    </source>
</evidence>
<dbReference type="CDD" id="cd11322">
    <property type="entry name" value="AmyAc_Glg_BE"/>
    <property type="match status" value="1"/>
</dbReference>
<comment type="subunit">
    <text evidence="9">Monomer.</text>
</comment>
<keyword evidence="8 9" id="KW-0119">Carbohydrate metabolism</keyword>
<dbReference type="SMART" id="SM00642">
    <property type="entry name" value="Aamy"/>
    <property type="match status" value="1"/>
</dbReference>
<evidence type="ECO:0000256" key="7">
    <source>
        <dbReference type="ARBA" id="ARBA00023056"/>
    </source>
</evidence>
<evidence type="ECO:0000256" key="10">
    <source>
        <dbReference type="SAM" id="MobiDB-lite"/>
    </source>
</evidence>
<dbReference type="Gene3D" id="3.20.20.80">
    <property type="entry name" value="Glycosidases"/>
    <property type="match status" value="1"/>
</dbReference>
<dbReference type="EMBL" id="NMVJ01000006">
    <property type="protein sequence ID" value="OYN90977.1"/>
    <property type="molecule type" value="Genomic_DNA"/>
</dbReference>
<dbReference type="GO" id="GO:0043169">
    <property type="term" value="F:cation binding"/>
    <property type="evidence" value="ECO:0007669"/>
    <property type="project" value="InterPro"/>
</dbReference>
<dbReference type="GO" id="GO:0005829">
    <property type="term" value="C:cytosol"/>
    <property type="evidence" value="ECO:0007669"/>
    <property type="project" value="TreeGrafter"/>
</dbReference>
<dbReference type="SUPFAM" id="SSF81296">
    <property type="entry name" value="E set domains"/>
    <property type="match status" value="1"/>
</dbReference>
<evidence type="ECO:0000256" key="1">
    <source>
        <dbReference type="ARBA" id="ARBA00000826"/>
    </source>
</evidence>
<dbReference type="GO" id="GO:0003844">
    <property type="term" value="F:1,4-alpha-glucan branching enzyme activity"/>
    <property type="evidence" value="ECO:0007669"/>
    <property type="project" value="UniProtKB-UniRule"/>
</dbReference>
<keyword evidence="6 9" id="KW-0808">Transferase</keyword>
<dbReference type="InterPro" id="IPR006047">
    <property type="entry name" value="GH13_cat_dom"/>
</dbReference>
<dbReference type="InterPro" id="IPR004193">
    <property type="entry name" value="Glyco_hydro_13_N"/>
</dbReference>
<evidence type="ECO:0000256" key="3">
    <source>
        <dbReference type="ARBA" id="ARBA00009000"/>
    </source>
</evidence>
<feature type="active site" description="Proton donor" evidence="9">
    <location>
        <position position="842"/>
    </location>
</feature>
<accession>A0A255EHF4</accession>
<dbReference type="Proteomes" id="UP000216300">
    <property type="component" value="Unassembled WGS sequence"/>
</dbReference>
<dbReference type="Pfam" id="PF02922">
    <property type="entry name" value="CBM_48"/>
    <property type="match status" value="1"/>
</dbReference>
<feature type="region of interest" description="Disordered" evidence="10">
    <location>
        <begin position="441"/>
        <end position="470"/>
    </location>
</feature>
<dbReference type="InterPro" id="IPR011009">
    <property type="entry name" value="Kinase-like_dom_sf"/>
</dbReference>
<dbReference type="GO" id="GO:0004553">
    <property type="term" value="F:hydrolase activity, hydrolyzing O-glycosyl compounds"/>
    <property type="evidence" value="ECO:0007669"/>
    <property type="project" value="InterPro"/>
</dbReference>
<proteinExistence type="inferred from homology"/>
<dbReference type="NCBIfam" id="NF008967">
    <property type="entry name" value="PRK12313.1"/>
    <property type="match status" value="1"/>
</dbReference>
<keyword evidence="7 9" id="KW-0320">Glycogen biosynthesis</keyword>
<dbReference type="AlphaFoldDB" id="A0A255EHF4"/>
<dbReference type="OrthoDB" id="9800174at2"/>
<gene>
    <name evidence="9" type="primary">glgB</name>
    <name evidence="12" type="ORF">CGZ91_05730</name>
</gene>
<evidence type="ECO:0000313" key="13">
    <source>
        <dbReference type="Proteomes" id="UP000216300"/>
    </source>
</evidence>
<dbReference type="Gene3D" id="2.60.40.10">
    <property type="entry name" value="Immunoglobulins"/>
    <property type="match status" value="1"/>
</dbReference>
<dbReference type="InterPro" id="IPR006048">
    <property type="entry name" value="A-amylase/branching_C"/>
</dbReference>
<dbReference type="InterPro" id="IPR017853">
    <property type="entry name" value="GH"/>
</dbReference>
<evidence type="ECO:0000256" key="4">
    <source>
        <dbReference type="ARBA" id="ARBA00022600"/>
    </source>
</evidence>
<dbReference type="Pfam" id="PF02806">
    <property type="entry name" value="Alpha-amylase_C"/>
    <property type="match status" value="1"/>
</dbReference>
<dbReference type="SUPFAM" id="SSF56112">
    <property type="entry name" value="Protein kinase-like (PK-like)"/>
    <property type="match status" value="1"/>
</dbReference>
<evidence type="ECO:0000256" key="6">
    <source>
        <dbReference type="ARBA" id="ARBA00022679"/>
    </source>
</evidence>
<comment type="caution">
    <text evidence="12">The sequence shown here is derived from an EMBL/GenBank/DDBJ whole genome shotgun (WGS) entry which is preliminary data.</text>
</comment>
<dbReference type="InterPro" id="IPR013783">
    <property type="entry name" value="Ig-like_fold"/>
</dbReference>
<dbReference type="InterPro" id="IPR014756">
    <property type="entry name" value="Ig_E-set"/>
</dbReference>
<dbReference type="InterPro" id="IPR013780">
    <property type="entry name" value="Glyco_hydro_b"/>
</dbReference>
<sequence>MELKRHLESARWFAGKGRPFRITDLSLLPALGADGHHHGDGTNDAVTVRPVICEISYDDTDELEYYQLLLAALPASDVPEDLDPIMVADEEAIVDALALPAGLDRIRAAIVAGGIGDTDTEGWQWHAVEPLPVTESDPIRLFAGEQSNSSVLVGGAIVKFFRRLELGGNPDVEVHAALGRRSPTTATLYASAEAAWYNSHEELCRSDIAVALELLTEASDGWAMAAQAAAEDADFTEQAHDLGVALADVHSRLRRAFPTGTLLAAEIGQGMLQRLADTVAVVPELRPHAPALVELFTALQAEELPSQRVHGDFHLGQTLATPGGWRIIDFEGEPMKARAERLRLDTPWRDVAGMLRSFAYARTAASDEAAGDRWEQACRAAFLDGYWGKPLDGDEAVVLQAYEMDKAIYEVGYEAAHRPDWLHIPLAGVARQVDLPATAEAESAPELIATDTHTTDEAATAEGRSDSGDLVVEELSADPQPAASEHWTPSPITGWDLEGFHTGGDTEVWRRLGARVTTVDGVAGTSFTVWAPNAREVHVKGNFNDWDGSRTPMKLIPGTGVWGVFAPGVASGEVYKFAVHCTDGVWRDKADPMAAFAESAPATGSIVYESTYDWGDDEWLEQRAAARPHAEPMSIYEVHLGSWRPGLTYLELADQLTEYVTWQGYTHVEFMPVAEHPYVPSWGYQVTGYFAPQSRLGTPDEFRHLVDRLHRAGIGVILDWVPGHFPKDEWALGRFDGTALYEHADPRQGEHRDWGTYIFNYGRNEVKSFLVSNALYWVSEFHIDGLRVDAVASMLYLDYSRQPGQWVPNQYGGNENLEAIDFLRYVNSHLYRRVPGVMMIAEESTSWPGVTRPVSEGGLGFGFKWNMGWMNDSLSYLQVPPIYRQYHHNELTFAMVYAFSENFILPISHDEVVHGKGSMLAKVPEDRWRQFATLRAFSAYMWSHPGKQLTFMGNEFGQASEFNEISGLEWWTSNEPDHRGLQLLTKDLNDTYRGLPAMWQLDNEPAGFRWLEADDAGHNVFAYERHSADGQRVACITNFSPEPWRGYRLGLSEPGRWREIINTDDRRYAGTGEHLNHVAHTEETPWHGAAQSAAVDLPPLSCVWLLRED</sequence>
<reference evidence="12 13" key="1">
    <citation type="submission" date="2017-07" db="EMBL/GenBank/DDBJ databases">
        <title>Draft whole genome sequences of clinical Proprionibacteriaceae strains.</title>
        <authorList>
            <person name="Bernier A.-M."/>
            <person name="Bernard K."/>
            <person name="Domingo M.-C."/>
        </authorList>
    </citation>
    <scope>NUCLEOTIDE SEQUENCE [LARGE SCALE GENOMIC DNA]</scope>
    <source>
        <strain evidence="12 13">NML 150081</strain>
    </source>
</reference>
<feature type="active site" description="Nucleophile" evidence="9">
    <location>
        <position position="789"/>
    </location>
</feature>
<feature type="domain" description="Glycosyl hydrolase family 13 catalytic" evidence="11">
    <location>
        <begin position="637"/>
        <end position="991"/>
    </location>
</feature>